<organism evidence="2 3">
    <name type="scientific">Macleaya cordata</name>
    <name type="common">Five-seeded plume-poppy</name>
    <name type="synonym">Bocconia cordata</name>
    <dbReference type="NCBI Taxonomy" id="56857"/>
    <lineage>
        <taxon>Eukaryota</taxon>
        <taxon>Viridiplantae</taxon>
        <taxon>Streptophyta</taxon>
        <taxon>Embryophyta</taxon>
        <taxon>Tracheophyta</taxon>
        <taxon>Spermatophyta</taxon>
        <taxon>Magnoliopsida</taxon>
        <taxon>Ranunculales</taxon>
        <taxon>Papaveraceae</taxon>
        <taxon>Papaveroideae</taxon>
        <taxon>Macleaya</taxon>
    </lineage>
</organism>
<accession>A0A200QH14</accession>
<dbReference type="GO" id="GO:0140285">
    <property type="term" value="P:endosome fission"/>
    <property type="evidence" value="ECO:0007669"/>
    <property type="project" value="TreeGrafter"/>
</dbReference>
<dbReference type="GO" id="GO:0005768">
    <property type="term" value="C:endosome"/>
    <property type="evidence" value="ECO:0007669"/>
    <property type="project" value="TreeGrafter"/>
</dbReference>
<dbReference type="PANTHER" id="PTHR15691:SF6">
    <property type="entry name" value="WASH COMPLEX SUBUNIT 5"/>
    <property type="match status" value="1"/>
</dbReference>
<sequence>MSNNIKAELSMLLVRLRCKRCDMTWQVKARAVCSALNGMVTSVSSQKGKMVMGNKKESCGTAGRFLHDLSKQGALCGFCTPLQTIYITEDPPAFLGRCASMVTVSQLPRYVLDTHLGTLTSLLKKVALDFSPVVIGLGTFLRQFHPTYLIQYVQYMGQYIRVNVETCGAKHEPQKGTTDSTSEVGIFSIAFTCFGASIPIYP</sequence>
<name>A0A200QH14_MACCD</name>
<dbReference type="EMBL" id="MVGT01002051">
    <property type="protein sequence ID" value="OVA09695.1"/>
    <property type="molecule type" value="Genomic_DNA"/>
</dbReference>
<evidence type="ECO:0000313" key="3">
    <source>
        <dbReference type="Proteomes" id="UP000195402"/>
    </source>
</evidence>
<dbReference type="Pfam" id="PF10266">
    <property type="entry name" value="Strumpellin"/>
    <property type="match status" value="1"/>
</dbReference>
<dbReference type="GO" id="GO:0007032">
    <property type="term" value="P:endosome organization"/>
    <property type="evidence" value="ECO:0007669"/>
    <property type="project" value="TreeGrafter"/>
</dbReference>
<dbReference type="GO" id="GO:0030041">
    <property type="term" value="P:actin filament polymerization"/>
    <property type="evidence" value="ECO:0007669"/>
    <property type="project" value="TreeGrafter"/>
</dbReference>
<dbReference type="Proteomes" id="UP000195402">
    <property type="component" value="Unassembled WGS sequence"/>
</dbReference>
<comment type="caution">
    <text evidence="2">The sequence shown here is derived from an EMBL/GenBank/DDBJ whole genome shotgun (WGS) entry which is preliminary data.</text>
</comment>
<dbReference type="GO" id="GO:0051125">
    <property type="term" value="P:regulation of actin nucleation"/>
    <property type="evidence" value="ECO:0007669"/>
    <property type="project" value="TreeGrafter"/>
</dbReference>
<dbReference type="InterPro" id="IPR019393">
    <property type="entry name" value="WASH_strumpellin"/>
</dbReference>
<reference evidence="2 3" key="1">
    <citation type="journal article" date="2017" name="Mol. Plant">
        <title>The Genome of Medicinal Plant Macleaya cordata Provides New Insights into Benzylisoquinoline Alkaloids Metabolism.</title>
        <authorList>
            <person name="Liu X."/>
            <person name="Liu Y."/>
            <person name="Huang P."/>
            <person name="Ma Y."/>
            <person name="Qing Z."/>
            <person name="Tang Q."/>
            <person name="Cao H."/>
            <person name="Cheng P."/>
            <person name="Zheng Y."/>
            <person name="Yuan Z."/>
            <person name="Zhou Y."/>
            <person name="Liu J."/>
            <person name="Tang Z."/>
            <person name="Zhuo Y."/>
            <person name="Zhang Y."/>
            <person name="Yu L."/>
            <person name="Huang J."/>
            <person name="Yang P."/>
            <person name="Peng Q."/>
            <person name="Zhang J."/>
            <person name="Jiang W."/>
            <person name="Zhang Z."/>
            <person name="Lin K."/>
            <person name="Ro D.K."/>
            <person name="Chen X."/>
            <person name="Xiong X."/>
            <person name="Shang Y."/>
            <person name="Huang S."/>
            <person name="Zeng J."/>
        </authorList>
    </citation>
    <scope>NUCLEOTIDE SEQUENCE [LARGE SCALE GENOMIC DNA]</scope>
    <source>
        <strain evidence="3">cv. BLH2017</strain>
        <tissue evidence="2">Root</tissue>
    </source>
</reference>
<dbReference type="STRING" id="56857.A0A200QH14"/>
<dbReference type="GO" id="GO:0071203">
    <property type="term" value="C:WASH complex"/>
    <property type="evidence" value="ECO:0007669"/>
    <property type="project" value="InterPro"/>
</dbReference>
<dbReference type="OrthoDB" id="1909078at2759"/>
<proteinExistence type="inferred from homology"/>
<evidence type="ECO:0000313" key="2">
    <source>
        <dbReference type="EMBL" id="OVA09695.1"/>
    </source>
</evidence>
<evidence type="ECO:0000256" key="1">
    <source>
        <dbReference type="ARBA" id="ARBA00006224"/>
    </source>
</evidence>
<dbReference type="AlphaFoldDB" id="A0A200QH14"/>
<dbReference type="InParanoid" id="A0A200QH14"/>
<keyword evidence="3" id="KW-1185">Reference proteome</keyword>
<gene>
    <name evidence="2" type="ORF">BVC80_9101g233</name>
</gene>
<protein>
    <submittedName>
        <fullName evidence="2">WASH complex</fullName>
    </submittedName>
</protein>
<dbReference type="PANTHER" id="PTHR15691">
    <property type="entry name" value="WASH COMPLEX SUBUNIT 5"/>
    <property type="match status" value="1"/>
</dbReference>
<comment type="similarity">
    <text evidence="1">Belongs to the strumpellin family.</text>
</comment>